<dbReference type="AlphaFoldDB" id="A0A8H3YFL0"/>
<reference evidence="6" key="1">
    <citation type="submission" date="2020-07" db="EMBL/GenBank/DDBJ databases">
        <title>Draft Genome Sequence of a Deep-Sea Yeast, Naganishia (Cryptococcus) liquefaciens strain N6.</title>
        <authorList>
            <person name="Han Y.W."/>
            <person name="Kajitani R."/>
            <person name="Morimoto H."/>
            <person name="Parhat M."/>
            <person name="Tsubouchi H."/>
            <person name="Bakenova O."/>
            <person name="Ogata M."/>
            <person name="Argunhan B."/>
            <person name="Aoki R."/>
            <person name="Kajiwara S."/>
            <person name="Itoh T."/>
            <person name="Iwasaki H."/>
        </authorList>
    </citation>
    <scope>NUCLEOTIDE SEQUENCE</scope>
    <source>
        <strain evidence="6">N6</strain>
    </source>
</reference>
<dbReference type="Proteomes" id="UP000620104">
    <property type="component" value="Unassembled WGS sequence"/>
</dbReference>
<dbReference type="Pfam" id="PF04193">
    <property type="entry name" value="PQ-loop"/>
    <property type="match status" value="2"/>
</dbReference>
<feature type="transmembrane region" description="Helical" evidence="5">
    <location>
        <begin position="182"/>
        <end position="208"/>
    </location>
</feature>
<sequence length="328" mass="35191">MASPPSCTTATSLPAALLTSTICIGMVISYLPQHLRIIRARSSEGFSPWYLLLGATSSASGMLNLWILQWPLIRCCRVVSAKACIGNMLGLVQVTLQWVLFSIVLILYLAYFPSHLKYCRTLPLPATRANDDALAAHASDAAAAAAADTSPSTDERIERQPLLGASQGLTVVKYTTTAEWRIAVILAMIVLIHLSLLTVLAITLLHILPTSPTLHPLTQGYATLLGTSSALLAICQYAPQLVHTFRTRLVGALSIGTMVIQVPGSIAFVASLVGREGVQVSTWASYAITGAMQAALLGMCLAWKKRQARLGIDDFGRPVDGDPVEERR</sequence>
<dbReference type="InterPro" id="IPR006603">
    <property type="entry name" value="PQ-loop_rpt"/>
</dbReference>
<dbReference type="GO" id="GO:0016020">
    <property type="term" value="C:membrane"/>
    <property type="evidence" value="ECO:0007669"/>
    <property type="project" value="UniProtKB-SubCell"/>
</dbReference>
<evidence type="ECO:0000256" key="3">
    <source>
        <dbReference type="ARBA" id="ARBA00022989"/>
    </source>
</evidence>
<evidence type="ECO:0000256" key="1">
    <source>
        <dbReference type="ARBA" id="ARBA00004141"/>
    </source>
</evidence>
<feature type="transmembrane region" description="Helical" evidence="5">
    <location>
        <begin position="220"/>
        <end position="238"/>
    </location>
</feature>
<evidence type="ECO:0000313" key="7">
    <source>
        <dbReference type="Proteomes" id="UP000620104"/>
    </source>
</evidence>
<proteinExistence type="predicted"/>
<dbReference type="PANTHER" id="PTHR16201">
    <property type="entry name" value="SEVEN TRANSMEMBRANE PROTEIN 1-RELATED"/>
    <property type="match status" value="1"/>
</dbReference>
<dbReference type="Gene3D" id="1.20.1280.290">
    <property type="match status" value="2"/>
</dbReference>
<gene>
    <name evidence="6" type="ORF">NliqN6_4252</name>
</gene>
<evidence type="ECO:0000256" key="5">
    <source>
        <dbReference type="SAM" id="Phobius"/>
    </source>
</evidence>
<evidence type="ECO:0000256" key="4">
    <source>
        <dbReference type="ARBA" id="ARBA00023136"/>
    </source>
</evidence>
<dbReference type="PANTHER" id="PTHR16201:SF11">
    <property type="entry name" value="PQ-LOOP REPEAT-CONTAINING PROTEIN"/>
    <property type="match status" value="1"/>
</dbReference>
<organism evidence="6 7">
    <name type="scientific">Naganishia liquefaciens</name>
    <dbReference type="NCBI Taxonomy" id="104408"/>
    <lineage>
        <taxon>Eukaryota</taxon>
        <taxon>Fungi</taxon>
        <taxon>Dikarya</taxon>
        <taxon>Basidiomycota</taxon>
        <taxon>Agaricomycotina</taxon>
        <taxon>Tremellomycetes</taxon>
        <taxon>Filobasidiales</taxon>
        <taxon>Filobasidiaceae</taxon>
        <taxon>Naganishia</taxon>
    </lineage>
</organism>
<dbReference type="EMBL" id="BLZA01000023">
    <property type="protein sequence ID" value="GHJ87850.1"/>
    <property type="molecule type" value="Genomic_DNA"/>
</dbReference>
<keyword evidence="4 5" id="KW-0472">Membrane</keyword>
<accession>A0A8H3YFL0</accession>
<feature type="transmembrane region" description="Helical" evidence="5">
    <location>
        <begin position="50"/>
        <end position="68"/>
    </location>
</feature>
<keyword evidence="3 5" id="KW-1133">Transmembrane helix</keyword>
<evidence type="ECO:0008006" key="8">
    <source>
        <dbReference type="Google" id="ProtNLM"/>
    </source>
</evidence>
<feature type="transmembrane region" description="Helical" evidence="5">
    <location>
        <begin position="12"/>
        <end position="30"/>
    </location>
</feature>
<keyword evidence="7" id="KW-1185">Reference proteome</keyword>
<dbReference type="InterPro" id="IPR051415">
    <property type="entry name" value="LAAT-1"/>
</dbReference>
<dbReference type="SMART" id="SM00679">
    <property type="entry name" value="CTNS"/>
    <property type="match status" value="2"/>
</dbReference>
<keyword evidence="2 5" id="KW-0812">Transmembrane</keyword>
<feature type="transmembrane region" description="Helical" evidence="5">
    <location>
        <begin position="88"/>
        <end position="111"/>
    </location>
</feature>
<protein>
    <recommendedName>
        <fullName evidence="8">PQ loop repeat protein</fullName>
    </recommendedName>
</protein>
<evidence type="ECO:0000256" key="2">
    <source>
        <dbReference type="ARBA" id="ARBA00022692"/>
    </source>
</evidence>
<feature type="transmembrane region" description="Helical" evidence="5">
    <location>
        <begin position="250"/>
        <end position="271"/>
    </location>
</feature>
<dbReference type="OrthoDB" id="19344at2759"/>
<comment type="caution">
    <text evidence="6">The sequence shown here is derived from an EMBL/GenBank/DDBJ whole genome shotgun (WGS) entry which is preliminary data.</text>
</comment>
<name>A0A8H3YFL0_9TREE</name>
<evidence type="ECO:0000313" key="6">
    <source>
        <dbReference type="EMBL" id="GHJ87850.1"/>
    </source>
</evidence>
<comment type="subcellular location">
    <subcellularLocation>
        <location evidence="1">Membrane</location>
        <topology evidence="1">Multi-pass membrane protein</topology>
    </subcellularLocation>
</comment>
<feature type="transmembrane region" description="Helical" evidence="5">
    <location>
        <begin position="283"/>
        <end position="303"/>
    </location>
</feature>